<dbReference type="Proteomes" id="UP000270021">
    <property type="component" value="Chromosome"/>
</dbReference>
<evidence type="ECO:0000313" key="6">
    <source>
        <dbReference type="EMBL" id="AZN30252.1"/>
    </source>
</evidence>
<name>A0A3S8Z9U8_9ACTO</name>
<evidence type="ECO:0000259" key="3">
    <source>
        <dbReference type="Pfam" id="PF00394"/>
    </source>
</evidence>
<dbReference type="CDD" id="cd13853">
    <property type="entry name" value="CuRO_1_Tth-MCO_like"/>
    <property type="match status" value="1"/>
</dbReference>
<dbReference type="PANTHER" id="PTHR11709:SF2">
    <property type="entry name" value="MULTICOPPER OXIDASE LPR1"/>
    <property type="match status" value="1"/>
</dbReference>
<evidence type="ECO:0000313" key="7">
    <source>
        <dbReference type="Proteomes" id="UP000270021"/>
    </source>
</evidence>
<dbReference type="PROSITE" id="PS00080">
    <property type="entry name" value="MULTICOPPER_OXIDASE2"/>
    <property type="match status" value="1"/>
</dbReference>
<dbReference type="GO" id="GO:0005507">
    <property type="term" value="F:copper ion binding"/>
    <property type="evidence" value="ECO:0007669"/>
    <property type="project" value="InterPro"/>
</dbReference>
<evidence type="ECO:0000256" key="1">
    <source>
        <dbReference type="ARBA" id="ARBA00022723"/>
    </source>
</evidence>
<dbReference type="Pfam" id="PF07732">
    <property type="entry name" value="Cu-oxidase_3"/>
    <property type="match status" value="1"/>
</dbReference>
<keyword evidence="1" id="KW-0479">Metal-binding</keyword>
<dbReference type="AlphaFoldDB" id="A0A3S8Z9U8"/>
<feature type="domain" description="Plastocyanin-like" evidence="5">
    <location>
        <begin position="68"/>
        <end position="179"/>
    </location>
</feature>
<dbReference type="InterPro" id="IPR011707">
    <property type="entry name" value="Cu-oxidase-like_N"/>
</dbReference>
<keyword evidence="7" id="KW-1185">Reference proteome</keyword>
<reference evidence="6 7" key="1">
    <citation type="submission" date="2018-12" db="EMBL/GenBank/DDBJ databases">
        <title>Complete genome sequence of Flaviflexus salsibiostraticola KCTC 33148.</title>
        <authorList>
            <person name="Bae J.-W."/>
        </authorList>
    </citation>
    <scope>NUCLEOTIDE SEQUENCE [LARGE SCALE GENOMIC DNA]</scope>
    <source>
        <strain evidence="6 7">KCTC 33148</strain>
    </source>
</reference>
<feature type="domain" description="Plastocyanin-like" evidence="3">
    <location>
        <begin position="212"/>
        <end position="292"/>
    </location>
</feature>
<dbReference type="InterPro" id="IPR008972">
    <property type="entry name" value="Cupredoxin"/>
</dbReference>
<dbReference type="KEGG" id="fsl:EJO69_07990"/>
<gene>
    <name evidence="6" type="ORF">EJO69_07990</name>
</gene>
<evidence type="ECO:0000259" key="5">
    <source>
        <dbReference type="Pfam" id="PF07732"/>
    </source>
</evidence>
<dbReference type="InterPro" id="IPR011706">
    <property type="entry name" value="Cu-oxidase_C"/>
</dbReference>
<dbReference type="PANTHER" id="PTHR11709">
    <property type="entry name" value="MULTI-COPPER OXIDASE"/>
    <property type="match status" value="1"/>
</dbReference>
<proteinExistence type="predicted"/>
<dbReference type="Pfam" id="PF07731">
    <property type="entry name" value="Cu-oxidase_2"/>
    <property type="match status" value="1"/>
</dbReference>
<evidence type="ECO:0000256" key="2">
    <source>
        <dbReference type="ARBA" id="ARBA00023002"/>
    </source>
</evidence>
<dbReference type="InterPro" id="IPR045087">
    <property type="entry name" value="Cu-oxidase_fam"/>
</dbReference>
<dbReference type="PROSITE" id="PS51318">
    <property type="entry name" value="TAT"/>
    <property type="match status" value="1"/>
</dbReference>
<dbReference type="EMBL" id="CP034438">
    <property type="protein sequence ID" value="AZN30252.1"/>
    <property type="molecule type" value="Genomic_DNA"/>
</dbReference>
<dbReference type="InterPro" id="IPR006311">
    <property type="entry name" value="TAT_signal"/>
</dbReference>
<dbReference type="InterPro" id="IPR001117">
    <property type="entry name" value="Cu-oxidase_2nd"/>
</dbReference>
<dbReference type="SUPFAM" id="SSF49503">
    <property type="entry name" value="Cupredoxins"/>
    <property type="match status" value="3"/>
</dbReference>
<sequence length="477" mass="50997">MTDMTRRQAIRLGAVGALGVAIGGVGLSQTGLPWGESATAGARLADPEALRSSGGILAVDLVAAHHRTSIAGRDARVLAYGESLPGRTWRVRPGDRIDVRLRNELDTPTNLHTHGLAVSPRGNGDNPFLSIDPGESIDYTFQLPEDHPTGVAWYHPHRHGTVADQLFGGLYGALIVEDDDVPASSERVLIISDITLTASGDVAPASQQDVMMGREGRLLLVNGQHRPLISARAGDIERWRVINACTSRYITFAVPGQELHLLGMDMGRASAPREISDVLLPPGGRADLLVALSPGTAEVQTLGYDRGGMGMMGGGLSGSAVLATLSVTGGNAAPPIGLADERDAPDLRGATIAGRREIAFTMSMGMRGRMMDMGFDGRAFDIDRIDQRVDAGAVEEWIISNPTPMDHPFHLHVWPMQVIEADGQALDEPTWRDVVNVPAQGRVRVLVDFSRNPGRSVYHCHILDHEDAGMMASVEVG</sequence>
<dbReference type="Pfam" id="PF00394">
    <property type="entry name" value="Cu-oxidase"/>
    <property type="match status" value="1"/>
</dbReference>
<dbReference type="GO" id="GO:0016491">
    <property type="term" value="F:oxidoreductase activity"/>
    <property type="evidence" value="ECO:0007669"/>
    <property type="project" value="UniProtKB-KW"/>
</dbReference>
<feature type="domain" description="Plastocyanin-like" evidence="4">
    <location>
        <begin position="359"/>
        <end position="476"/>
    </location>
</feature>
<dbReference type="OrthoDB" id="345021at2"/>
<organism evidence="6 7">
    <name type="scientific">Flaviflexus salsibiostraticola</name>
    <dbReference type="NCBI Taxonomy" id="1282737"/>
    <lineage>
        <taxon>Bacteria</taxon>
        <taxon>Bacillati</taxon>
        <taxon>Actinomycetota</taxon>
        <taxon>Actinomycetes</taxon>
        <taxon>Actinomycetales</taxon>
        <taxon>Actinomycetaceae</taxon>
        <taxon>Flaviflexus</taxon>
    </lineage>
</organism>
<protein>
    <submittedName>
        <fullName evidence="6">Multicopper oxidase family protein</fullName>
    </submittedName>
</protein>
<evidence type="ECO:0000259" key="4">
    <source>
        <dbReference type="Pfam" id="PF07731"/>
    </source>
</evidence>
<accession>A0A3S8Z9U8</accession>
<keyword evidence="2" id="KW-0560">Oxidoreductase</keyword>
<dbReference type="CDD" id="cd13900">
    <property type="entry name" value="CuRO_3_Tth-MCO_like"/>
    <property type="match status" value="1"/>
</dbReference>
<dbReference type="InterPro" id="IPR002355">
    <property type="entry name" value="Cu_oxidase_Cu_BS"/>
</dbReference>
<dbReference type="Gene3D" id="2.60.40.420">
    <property type="entry name" value="Cupredoxins - blue copper proteins"/>
    <property type="match status" value="3"/>
</dbReference>